<comment type="caution">
    <text evidence="2">The sequence shown here is derived from an EMBL/GenBank/DDBJ whole genome shotgun (WGS) entry which is preliminary data.</text>
</comment>
<protein>
    <recommendedName>
        <fullName evidence="1">Rhodanese domain-containing protein</fullName>
    </recommendedName>
</protein>
<keyword evidence="3" id="KW-1185">Reference proteome</keyword>
<evidence type="ECO:0000313" key="3">
    <source>
        <dbReference type="Proteomes" id="UP001515480"/>
    </source>
</evidence>
<gene>
    <name evidence="2" type="ORF">AB1Y20_007002</name>
</gene>
<dbReference type="EMBL" id="JBGBPQ010000015">
    <property type="protein sequence ID" value="KAL1510709.1"/>
    <property type="molecule type" value="Genomic_DNA"/>
</dbReference>
<proteinExistence type="predicted"/>
<dbReference type="Gene3D" id="3.40.50.150">
    <property type="entry name" value="Vaccinia Virus protein VP39"/>
    <property type="match status" value="1"/>
</dbReference>
<name>A0AB34J024_PRYPA</name>
<dbReference type="SUPFAM" id="SSF53335">
    <property type="entry name" value="S-adenosyl-L-methionine-dependent methyltransferases"/>
    <property type="match status" value="1"/>
</dbReference>
<sequence length="357" mass="38035">MAEVQWAELSPADKEAWLLKATHPSHPGLIDVRPAAAYARRHLAHASSFPLASLPSRTAELPPQSAGALCVVGMPGDELASALAFLRGRDGSRGWAVALLLPATEELWRLAVRLSRLEANGSSRRLWAPSPHLPPLTAALEPRRPSAAAAAAAAAAVLFLCSRPTILRGGAALLLGGAALAAAAAGRRRRHALDLGCGRGRDCVWLALRGWSVVGVDCQPAFLREVEEFARRAGVGGRVRCELRDLKKRGVDAALFQPAPQLINVSRFMSRALLDDVVAAMPVGCVLAVHHFTREAVSLKSGRPIKGANEDERGLAPGELRARYAGVLDDILLEETVEGIDGRMLCNFAARKSGSRR</sequence>
<dbReference type="InterPro" id="IPR041698">
    <property type="entry name" value="Methyltransf_25"/>
</dbReference>
<organism evidence="2 3">
    <name type="scientific">Prymnesium parvum</name>
    <name type="common">Toxic golden alga</name>
    <dbReference type="NCBI Taxonomy" id="97485"/>
    <lineage>
        <taxon>Eukaryota</taxon>
        <taxon>Haptista</taxon>
        <taxon>Haptophyta</taxon>
        <taxon>Prymnesiophyceae</taxon>
        <taxon>Prymnesiales</taxon>
        <taxon>Prymnesiaceae</taxon>
        <taxon>Prymnesium</taxon>
    </lineage>
</organism>
<dbReference type="Proteomes" id="UP001515480">
    <property type="component" value="Unassembled WGS sequence"/>
</dbReference>
<feature type="domain" description="Rhodanese" evidence="1">
    <location>
        <begin position="29"/>
        <end position="86"/>
    </location>
</feature>
<dbReference type="Pfam" id="PF13649">
    <property type="entry name" value="Methyltransf_25"/>
    <property type="match status" value="1"/>
</dbReference>
<dbReference type="AlphaFoldDB" id="A0AB34J024"/>
<evidence type="ECO:0000259" key="1">
    <source>
        <dbReference type="PROSITE" id="PS50206"/>
    </source>
</evidence>
<dbReference type="CDD" id="cd02440">
    <property type="entry name" value="AdoMet_MTases"/>
    <property type="match status" value="1"/>
</dbReference>
<dbReference type="SUPFAM" id="SSF52821">
    <property type="entry name" value="Rhodanese/Cell cycle control phosphatase"/>
    <property type="match status" value="1"/>
</dbReference>
<dbReference type="Gene3D" id="3.40.250.10">
    <property type="entry name" value="Rhodanese-like domain"/>
    <property type="match status" value="1"/>
</dbReference>
<reference evidence="2 3" key="1">
    <citation type="journal article" date="2024" name="Science">
        <title>Giant polyketide synthase enzymes in the biosynthesis of giant marine polyether toxins.</title>
        <authorList>
            <person name="Fallon T.R."/>
            <person name="Shende V.V."/>
            <person name="Wierzbicki I.H."/>
            <person name="Pendleton A.L."/>
            <person name="Watervoot N.F."/>
            <person name="Auber R.P."/>
            <person name="Gonzalez D.J."/>
            <person name="Wisecaver J.H."/>
            <person name="Moore B.S."/>
        </authorList>
    </citation>
    <scope>NUCLEOTIDE SEQUENCE [LARGE SCALE GENOMIC DNA]</scope>
    <source>
        <strain evidence="2 3">12B1</strain>
    </source>
</reference>
<evidence type="ECO:0000313" key="2">
    <source>
        <dbReference type="EMBL" id="KAL1510709.1"/>
    </source>
</evidence>
<dbReference type="InterPro" id="IPR036873">
    <property type="entry name" value="Rhodanese-like_dom_sf"/>
</dbReference>
<dbReference type="InterPro" id="IPR001763">
    <property type="entry name" value="Rhodanese-like_dom"/>
</dbReference>
<dbReference type="PROSITE" id="PS50206">
    <property type="entry name" value="RHODANESE_3"/>
    <property type="match status" value="1"/>
</dbReference>
<dbReference type="InterPro" id="IPR029063">
    <property type="entry name" value="SAM-dependent_MTases_sf"/>
</dbReference>
<accession>A0AB34J024</accession>